<feature type="region of interest" description="Disordered" evidence="1">
    <location>
        <begin position="1"/>
        <end position="35"/>
    </location>
</feature>
<evidence type="ECO:0000256" key="1">
    <source>
        <dbReference type="SAM" id="MobiDB-lite"/>
    </source>
</evidence>
<proteinExistence type="predicted"/>
<dbReference type="AlphaFoldDB" id="A0AAV8XII3"/>
<keyword evidence="3" id="KW-1185">Reference proteome</keyword>
<gene>
    <name evidence="2" type="ORF">NQ318_009126</name>
</gene>
<dbReference type="EMBL" id="JAPWTK010000535">
    <property type="protein sequence ID" value="KAJ8938771.1"/>
    <property type="molecule type" value="Genomic_DNA"/>
</dbReference>
<protein>
    <submittedName>
        <fullName evidence="2">Uncharacterized protein</fullName>
    </submittedName>
</protein>
<organism evidence="2 3">
    <name type="scientific">Aromia moschata</name>
    <dbReference type="NCBI Taxonomy" id="1265417"/>
    <lineage>
        <taxon>Eukaryota</taxon>
        <taxon>Metazoa</taxon>
        <taxon>Ecdysozoa</taxon>
        <taxon>Arthropoda</taxon>
        <taxon>Hexapoda</taxon>
        <taxon>Insecta</taxon>
        <taxon>Pterygota</taxon>
        <taxon>Neoptera</taxon>
        <taxon>Endopterygota</taxon>
        <taxon>Coleoptera</taxon>
        <taxon>Polyphaga</taxon>
        <taxon>Cucujiformia</taxon>
        <taxon>Chrysomeloidea</taxon>
        <taxon>Cerambycidae</taxon>
        <taxon>Cerambycinae</taxon>
        <taxon>Callichromatini</taxon>
        <taxon>Aromia</taxon>
    </lineage>
</organism>
<sequence length="278" mass="31578">IVPTNNANDVKGDLPNEAPDQSEDTKLEPNGAPQDPIIFDQQSIADLIKKRVQEEFVSYVSKTNGKQTQLGSSNHHVVNIQPQLNLLEYAQKKLERQMHEDSSRQLPQYVGDVVSSFAQPCTPTRVTDMFQRISREGAELAATNGEWRQGYGSADGQSDGDSVIFDDEEFEKMNRAYFMEKTVEQCRVSQEISHPMKLAEKDMPKLNEKMLNTIGLFTERGDIRPGILDIMEKEKQAKASDSRNKQFRAKRQWDLQFQLSPRNHINTSLTSVSTDRTT</sequence>
<name>A0AAV8XII3_9CUCU</name>
<reference evidence="2" key="1">
    <citation type="journal article" date="2023" name="Insect Mol. Biol.">
        <title>Genome sequencing provides insights into the evolution of gene families encoding plant cell wall-degrading enzymes in longhorned beetles.</title>
        <authorList>
            <person name="Shin N.R."/>
            <person name="Okamura Y."/>
            <person name="Kirsch R."/>
            <person name="Pauchet Y."/>
        </authorList>
    </citation>
    <scope>NUCLEOTIDE SEQUENCE</scope>
    <source>
        <strain evidence="2">AMC_N1</strain>
    </source>
</reference>
<accession>A0AAV8XII3</accession>
<feature type="non-terminal residue" evidence="2">
    <location>
        <position position="1"/>
    </location>
</feature>
<evidence type="ECO:0000313" key="2">
    <source>
        <dbReference type="EMBL" id="KAJ8938771.1"/>
    </source>
</evidence>
<dbReference type="Proteomes" id="UP001162162">
    <property type="component" value="Unassembled WGS sequence"/>
</dbReference>
<evidence type="ECO:0000313" key="3">
    <source>
        <dbReference type="Proteomes" id="UP001162162"/>
    </source>
</evidence>
<comment type="caution">
    <text evidence="2">The sequence shown here is derived from an EMBL/GenBank/DDBJ whole genome shotgun (WGS) entry which is preliminary data.</text>
</comment>